<organism evidence="3 4">
    <name type="scientific">Tolypocladium paradoxum</name>
    <dbReference type="NCBI Taxonomy" id="94208"/>
    <lineage>
        <taxon>Eukaryota</taxon>
        <taxon>Fungi</taxon>
        <taxon>Dikarya</taxon>
        <taxon>Ascomycota</taxon>
        <taxon>Pezizomycotina</taxon>
        <taxon>Sordariomycetes</taxon>
        <taxon>Hypocreomycetidae</taxon>
        <taxon>Hypocreales</taxon>
        <taxon>Ophiocordycipitaceae</taxon>
        <taxon>Tolypocladium</taxon>
    </lineage>
</organism>
<evidence type="ECO:0000313" key="3">
    <source>
        <dbReference type="EMBL" id="POR34580.1"/>
    </source>
</evidence>
<comment type="caution">
    <text evidence="3">The sequence shown here is derived from an EMBL/GenBank/DDBJ whole genome shotgun (WGS) entry which is preliminary data.</text>
</comment>
<dbReference type="InterPro" id="IPR036047">
    <property type="entry name" value="F-box-like_dom_sf"/>
</dbReference>
<proteinExistence type="predicted"/>
<dbReference type="Gene3D" id="1.20.1280.50">
    <property type="match status" value="1"/>
</dbReference>
<keyword evidence="1" id="KW-1133">Transmembrane helix</keyword>
<evidence type="ECO:0000313" key="4">
    <source>
        <dbReference type="Proteomes" id="UP000237481"/>
    </source>
</evidence>
<reference evidence="3 4" key="1">
    <citation type="submission" date="2018-01" db="EMBL/GenBank/DDBJ databases">
        <title>Harnessing the power of phylogenomics to disentangle the directionality and signatures of interkingdom host jumping in the parasitic fungal genus Tolypocladium.</title>
        <authorList>
            <person name="Quandt C.A."/>
            <person name="Patterson W."/>
            <person name="Spatafora J.W."/>
        </authorList>
    </citation>
    <scope>NUCLEOTIDE SEQUENCE [LARGE SCALE GENOMIC DNA]</scope>
    <source>
        <strain evidence="3 4">NRBC 100945</strain>
    </source>
</reference>
<dbReference type="STRING" id="94208.A0A2S4KWN7"/>
<keyword evidence="1" id="KW-0812">Transmembrane</keyword>
<protein>
    <recommendedName>
        <fullName evidence="2">F-box domain-containing protein</fullName>
    </recommendedName>
</protein>
<dbReference type="PROSITE" id="PS50181">
    <property type="entry name" value="FBOX"/>
    <property type="match status" value="1"/>
</dbReference>
<dbReference type="OrthoDB" id="4759647at2759"/>
<dbReference type="Proteomes" id="UP000237481">
    <property type="component" value="Unassembled WGS sequence"/>
</dbReference>
<keyword evidence="4" id="KW-1185">Reference proteome</keyword>
<dbReference type="AlphaFoldDB" id="A0A2S4KWN7"/>
<dbReference type="InterPro" id="IPR001810">
    <property type="entry name" value="F-box_dom"/>
</dbReference>
<evidence type="ECO:0000259" key="2">
    <source>
        <dbReference type="PROSITE" id="PS50181"/>
    </source>
</evidence>
<evidence type="ECO:0000256" key="1">
    <source>
        <dbReference type="SAM" id="Phobius"/>
    </source>
</evidence>
<dbReference type="SUPFAM" id="SSF81383">
    <property type="entry name" value="F-box domain"/>
    <property type="match status" value="1"/>
</dbReference>
<dbReference type="SMART" id="SM00256">
    <property type="entry name" value="FBOX"/>
    <property type="match status" value="1"/>
</dbReference>
<feature type="transmembrane region" description="Helical" evidence="1">
    <location>
        <begin position="231"/>
        <end position="252"/>
    </location>
</feature>
<sequence length="284" mass="32125">MARALADIMRGRRSLPWDKGDATTGPRECLPHEVNSRTTPVDCEHGIALDPIQPGQAHSKRPKMLSRVTARALPFRRRSLLGHLMTLPAELWLEILSYLDFGEILRVRRTCKALRNSVSRSTVQFLVPHWRRARWSTCTVCLRYSPAHTRVFYEATADGGTNYLPDAPECVECIAQRNGFRVGSRYFMGRHGAVRICRYCGQPIVTEPAPGHEEFHGECHSRHLGNRTWHVVYFGIYVVFSSVAAYICIWSHPRGIGIVAMVSVSLQLSLLFRFLALASAGFHR</sequence>
<gene>
    <name evidence="3" type="ORF">TPAR_05235</name>
</gene>
<dbReference type="Pfam" id="PF12937">
    <property type="entry name" value="F-box-like"/>
    <property type="match status" value="1"/>
</dbReference>
<accession>A0A2S4KWN7</accession>
<feature type="transmembrane region" description="Helical" evidence="1">
    <location>
        <begin position="258"/>
        <end position="282"/>
    </location>
</feature>
<feature type="domain" description="F-box" evidence="2">
    <location>
        <begin position="81"/>
        <end position="133"/>
    </location>
</feature>
<name>A0A2S4KWN7_9HYPO</name>
<dbReference type="EMBL" id="PKSG01000514">
    <property type="protein sequence ID" value="POR34580.1"/>
    <property type="molecule type" value="Genomic_DNA"/>
</dbReference>
<keyword evidence="1" id="KW-0472">Membrane</keyword>